<reference evidence="1 2" key="1">
    <citation type="submission" date="2024-03" db="EMBL/GenBank/DDBJ databases">
        <title>Mouse gut bacterial collection (mGBC) of GemPharmatech.</title>
        <authorList>
            <person name="He Y."/>
            <person name="Dong L."/>
            <person name="Wu D."/>
            <person name="Gao X."/>
            <person name="Lin Z."/>
        </authorList>
    </citation>
    <scope>NUCLEOTIDE SEQUENCE [LARGE SCALE GENOMIC DNA]</scope>
    <source>
        <strain evidence="1 2">15-30</strain>
    </source>
</reference>
<dbReference type="Proteomes" id="UP001565236">
    <property type="component" value="Unassembled WGS sequence"/>
</dbReference>
<sequence length="89" mass="10266">MEEKLQRDLFKDIAEATKETLGEIGYRNTIVVGATDYGEMAQYISGNYRDIAHMITILLLNLPVKTEEILEQILDDLENFEFERDTGDH</sequence>
<protein>
    <submittedName>
        <fullName evidence="1">Uncharacterized protein</fullName>
    </submittedName>
</protein>
<gene>
    <name evidence="1" type="ORF">AALT52_00665</name>
</gene>
<comment type="caution">
    <text evidence="1">The sequence shown here is derived from an EMBL/GenBank/DDBJ whole genome shotgun (WGS) entry which is preliminary data.</text>
</comment>
<dbReference type="EMBL" id="JBCLUF010000002">
    <property type="protein sequence ID" value="MEY8661409.1"/>
    <property type="molecule type" value="Genomic_DNA"/>
</dbReference>
<keyword evidence="2" id="KW-1185">Reference proteome</keyword>
<proteinExistence type="predicted"/>
<evidence type="ECO:0000313" key="1">
    <source>
        <dbReference type="EMBL" id="MEY8661409.1"/>
    </source>
</evidence>
<evidence type="ECO:0000313" key="2">
    <source>
        <dbReference type="Proteomes" id="UP001565236"/>
    </source>
</evidence>
<name>A0ABV4DQK4_9LACO</name>
<organism evidence="1 2">
    <name type="scientific">Ligilactobacillus faecis</name>
    <dbReference type="NCBI Taxonomy" id="762833"/>
    <lineage>
        <taxon>Bacteria</taxon>
        <taxon>Bacillati</taxon>
        <taxon>Bacillota</taxon>
        <taxon>Bacilli</taxon>
        <taxon>Lactobacillales</taxon>
        <taxon>Lactobacillaceae</taxon>
        <taxon>Ligilactobacillus</taxon>
    </lineage>
</organism>
<accession>A0ABV4DQK4</accession>
<dbReference type="RefSeq" id="WP_369939953.1">
    <property type="nucleotide sequence ID" value="NZ_JBCLUF010000002.1"/>
</dbReference>